<proteinExistence type="predicted"/>
<dbReference type="Proteomes" id="UP000053573">
    <property type="component" value="Unassembled WGS sequence"/>
</dbReference>
<gene>
    <name evidence="1" type="ORF">EMPG_10661</name>
</gene>
<protein>
    <submittedName>
        <fullName evidence="1">Uncharacterized protein</fullName>
    </submittedName>
</protein>
<evidence type="ECO:0000313" key="2">
    <source>
        <dbReference type="Proteomes" id="UP000053573"/>
    </source>
</evidence>
<accession>A0A0H1B3A8</accession>
<evidence type="ECO:0000313" key="1">
    <source>
        <dbReference type="EMBL" id="KLJ05909.1"/>
    </source>
</evidence>
<organism evidence="1 2">
    <name type="scientific">Blastomyces silverae</name>
    <dbReference type="NCBI Taxonomy" id="2060906"/>
    <lineage>
        <taxon>Eukaryota</taxon>
        <taxon>Fungi</taxon>
        <taxon>Dikarya</taxon>
        <taxon>Ascomycota</taxon>
        <taxon>Pezizomycotina</taxon>
        <taxon>Eurotiomycetes</taxon>
        <taxon>Eurotiomycetidae</taxon>
        <taxon>Onygenales</taxon>
        <taxon>Ajellomycetaceae</taxon>
        <taxon>Blastomyces</taxon>
    </lineage>
</organism>
<dbReference type="EMBL" id="LDEV01003407">
    <property type="protein sequence ID" value="KLJ05909.1"/>
    <property type="molecule type" value="Genomic_DNA"/>
</dbReference>
<keyword evidence="2" id="KW-1185">Reference proteome</keyword>
<dbReference type="AlphaFoldDB" id="A0A0H1B3A8"/>
<reference evidence="2" key="1">
    <citation type="journal article" date="2015" name="PLoS Genet.">
        <title>The dynamic genome and transcriptome of the human fungal pathogen Blastomyces and close relative Emmonsia.</title>
        <authorList>
            <person name="Munoz J.F."/>
            <person name="Gauthier G.M."/>
            <person name="Desjardins C.A."/>
            <person name="Gallo J.E."/>
            <person name="Holder J."/>
            <person name="Sullivan T.D."/>
            <person name="Marty A.J."/>
            <person name="Carmen J.C."/>
            <person name="Chen Z."/>
            <person name="Ding L."/>
            <person name="Gujja S."/>
            <person name="Magrini V."/>
            <person name="Misas E."/>
            <person name="Mitreva M."/>
            <person name="Priest M."/>
            <person name="Saif S."/>
            <person name="Whiston E.A."/>
            <person name="Young S."/>
            <person name="Zeng Q."/>
            <person name="Goldman W.E."/>
            <person name="Mardis E.R."/>
            <person name="Taylor J.W."/>
            <person name="McEwen J.G."/>
            <person name="Clay O.K."/>
            <person name="Klein B.S."/>
            <person name="Cuomo C.A."/>
        </authorList>
    </citation>
    <scope>NUCLEOTIDE SEQUENCE [LARGE SCALE GENOMIC DNA]</scope>
    <source>
        <strain evidence="2">UAMH 139</strain>
    </source>
</reference>
<sequence length="137" mass="15424">MKQGVKETGVRACACACAYMPVMDGMQNTVGLAFMMNPMMNIYDGDLPPVKMEKRKQLQGVSNTDMLCVCSLGAIGQPDCRMDGRCGNFFFITHRTRRRIMALPAIFSLTRIPAQRLSTEKKPWRTKPTAEFYSTML</sequence>
<comment type="caution">
    <text evidence="1">The sequence shown here is derived from an EMBL/GenBank/DDBJ whole genome shotgun (WGS) entry which is preliminary data.</text>
</comment>
<name>A0A0H1B3A8_9EURO</name>